<dbReference type="CDD" id="cd00156">
    <property type="entry name" value="REC"/>
    <property type="match status" value="1"/>
</dbReference>
<dbReference type="KEGG" id="harc:HARCEL1_05070"/>
<evidence type="ECO:0000256" key="2">
    <source>
        <dbReference type="PROSITE-ProRule" id="PRU00169"/>
    </source>
</evidence>
<dbReference type="Pfam" id="PF00072">
    <property type="entry name" value="Response_reg"/>
    <property type="match status" value="1"/>
</dbReference>
<dbReference type="PANTHER" id="PTHR44591">
    <property type="entry name" value="STRESS RESPONSE REGULATOR PROTEIN 1"/>
    <property type="match status" value="1"/>
</dbReference>
<evidence type="ECO:0000256" key="1">
    <source>
        <dbReference type="ARBA" id="ARBA00022553"/>
    </source>
</evidence>
<dbReference type="PROSITE" id="PS50110">
    <property type="entry name" value="RESPONSE_REGULATORY"/>
    <property type="match status" value="1"/>
</dbReference>
<dbReference type="SUPFAM" id="SSF52172">
    <property type="entry name" value="CheY-like"/>
    <property type="match status" value="1"/>
</dbReference>
<dbReference type="InterPro" id="IPR050595">
    <property type="entry name" value="Bact_response_regulator"/>
</dbReference>
<protein>
    <submittedName>
        <fullName evidence="4">Response regulator</fullName>
    </submittedName>
</protein>
<dbReference type="GO" id="GO:0000160">
    <property type="term" value="P:phosphorelay signal transduction system"/>
    <property type="evidence" value="ECO:0007669"/>
    <property type="project" value="InterPro"/>
</dbReference>
<keyword evidence="1 2" id="KW-0597">Phosphoprotein</keyword>
<gene>
    <name evidence="4" type="ORF">HARCEL1_05070</name>
</gene>
<feature type="modified residue" description="4-aspartylphosphate" evidence="2">
    <location>
        <position position="56"/>
    </location>
</feature>
<dbReference type="RefSeq" id="WP_108381491.1">
    <property type="nucleotide sequence ID" value="NZ_CP028858.1"/>
</dbReference>
<name>A0A2R4WZZ7_9EURY</name>
<organism evidence="4 5">
    <name type="scientific">Halococcoides cellulosivorans</name>
    <dbReference type="NCBI Taxonomy" id="1679096"/>
    <lineage>
        <taxon>Archaea</taxon>
        <taxon>Methanobacteriati</taxon>
        <taxon>Methanobacteriota</taxon>
        <taxon>Stenosarchaea group</taxon>
        <taxon>Halobacteria</taxon>
        <taxon>Halobacteriales</taxon>
        <taxon>Haloarculaceae</taxon>
        <taxon>Halococcoides</taxon>
    </lineage>
</organism>
<sequence length="126" mass="13974">MSEAISVLLVDEDTDVLELAETFLEQSDDLSVTAVTSTSAALDHFETEPVDCVVSDYTMPEMTGTDLLEAIRDRDASMPFFLFTGRDARDIRQELDDESPTGYVRKGEGPDQYTQLADDIRDAVTN</sequence>
<dbReference type="InterPro" id="IPR011006">
    <property type="entry name" value="CheY-like_superfamily"/>
</dbReference>
<dbReference type="Proteomes" id="UP000244727">
    <property type="component" value="Chromosome"/>
</dbReference>
<dbReference type="PANTHER" id="PTHR44591:SF3">
    <property type="entry name" value="RESPONSE REGULATORY DOMAIN-CONTAINING PROTEIN"/>
    <property type="match status" value="1"/>
</dbReference>
<evidence type="ECO:0000313" key="5">
    <source>
        <dbReference type="Proteomes" id="UP000244727"/>
    </source>
</evidence>
<dbReference type="SMART" id="SM00448">
    <property type="entry name" value="REC"/>
    <property type="match status" value="1"/>
</dbReference>
<dbReference type="EMBL" id="CP028858">
    <property type="protein sequence ID" value="AWB27122.1"/>
    <property type="molecule type" value="Genomic_DNA"/>
</dbReference>
<proteinExistence type="predicted"/>
<evidence type="ECO:0000259" key="3">
    <source>
        <dbReference type="PROSITE" id="PS50110"/>
    </source>
</evidence>
<dbReference type="InterPro" id="IPR001789">
    <property type="entry name" value="Sig_transdc_resp-reg_receiver"/>
</dbReference>
<dbReference type="GeneID" id="36511855"/>
<reference evidence="4 5" key="1">
    <citation type="submission" date="2018-04" db="EMBL/GenBank/DDBJ databases">
        <title>Halococcoides cellulosivorans gen. nov., sp. nov., an extremely halophilic cellulose-utilizing haloarchaeon from hypersaline lakes.</title>
        <authorList>
            <person name="Sorokin D.Y."/>
            <person name="Toshchakov S.V."/>
            <person name="Samarov N.I."/>
            <person name="Korzhenkov A."/>
            <person name="Kublanov I.V."/>
        </authorList>
    </citation>
    <scope>NUCLEOTIDE SEQUENCE [LARGE SCALE GENOMIC DNA]</scope>
    <source>
        <strain evidence="4 5">HArcel1</strain>
    </source>
</reference>
<keyword evidence="5" id="KW-1185">Reference proteome</keyword>
<dbReference type="Gene3D" id="3.40.50.2300">
    <property type="match status" value="1"/>
</dbReference>
<accession>A0A2R4WZZ7</accession>
<evidence type="ECO:0000313" key="4">
    <source>
        <dbReference type="EMBL" id="AWB27122.1"/>
    </source>
</evidence>
<dbReference type="AlphaFoldDB" id="A0A2R4WZZ7"/>
<feature type="domain" description="Response regulatory" evidence="3">
    <location>
        <begin position="6"/>
        <end position="121"/>
    </location>
</feature>